<name>A0A381J5D0_9CLOT</name>
<proteinExistence type="inferred from homology"/>
<dbReference type="GO" id="GO:0005829">
    <property type="term" value="C:cytosol"/>
    <property type="evidence" value="ECO:0007669"/>
    <property type="project" value="TreeGrafter"/>
</dbReference>
<dbReference type="NCBIfam" id="NF002231">
    <property type="entry name" value="PRK01130.1"/>
    <property type="match status" value="1"/>
</dbReference>
<comment type="pathway">
    <text evidence="3 7">Amino-sugar metabolism; N-acetylneuraminate degradation; D-fructose 6-phosphate from N-acetylneuraminate: step 3/5.</text>
</comment>
<dbReference type="CDD" id="cd04729">
    <property type="entry name" value="NanE"/>
    <property type="match status" value="1"/>
</dbReference>
<dbReference type="GO" id="GO:0019262">
    <property type="term" value="P:N-acetylneuraminate catabolic process"/>
    <property type="evidence" value="ECO:0007669"/>
    <property type="project" value="UniProtKB-UniRule"/>
</dbReference>
<sequence length="233" mass="25598">MMISSMETLNKIKGGIIVSCQALEDEPLHSVNIMTRMAKAALIGGAVGIRANSPEDCESIKENIDLPLIAIYKRVYGSSNVYITPTIEEVKKLLPIKPQIIAVDATKRERPDGKSLKEFFLEIREVYDGMIMADISSYDEAIEAENIGFDIVSTTLSGYTDYTLDRSRPDIELIKELKKVLKVPIIAEGNVDTPSLAATCLESGAWAVVVGGAITRPQLITKRFVDSVKKVHI</sequence>
<evidence type="ECO:0000256" key="2">
    <source>
        <dbReference type="ARBA" id="ARBA00002147"/>
    </source>
</evidence>
<dbReference type="RefSeq" id="WP_423237220.1">
    <property type="nucleotide sequence ID" value="NZ_UFWZ01000001.1"/>
</dbReference>
<comment type="catalytic activity">
    <reaction evidence="1 7">
        <text>an N-acyl-D-glucosamine 6-phosphate = an N-acyl-D-mannosamine 6-phosphate</text>
        <dbReference type="Rhea" id="RHEA:23932"/>
        <dbReference type="ChEBI" id="CHEBI:57599"/>
        <dbReference type="ChEBI" id="CHEBI:57666"/>
        <dbReference type="EC" id="5.1.3.9"/>
    </reaction>
</comment>
<keyword evidence="5 7" id="KW-0413">Isomerase</keyword>
<dbReference type="InterPro" id="IPR011060">
    <property type="entry name" value="RibuloseP-bd_barrel"/>
</dbReference>
<dbReference type="Gene3D" id="3.20.20.70">
    <property type="entry name" value="Aldolase class I"/>
    <property type="match status" value="1"/>
</dbReference>
<dbReference type="InterPro" id="IPR007260">
    <property type="entry name" value="NanE"/>
</dbReference>
<dbReference type="GO" id="GO:0006053">
    <property type="term" value="P:N-acetylmannosamine catabolic process"/>
    <property type="evidence" value="ECO:0007669"/>
    <property type="project" value="TreeGrafter"/>
</dbReference>
<evidence type="ECO:0000313" key="8">
    <source>
        <dbReference type="EMBL" id="SUY45067.1"/>
    </source>
</evidence>
<dbReference type="GO" id="GO:0005975">
    <property type="term" value="P:carbohydrate metabolic process"/>
    <property type="evidence" value="ECO:0007669"/>
    <property type="project" value="UniProtKB-UniRule"/>
</dbReference>
<dbReference type="Proteomes" id="UP000254664">
    <property type="component" value="Unassembled WGS sequence"/>
</dbReference>
<comment type="similarity">
    <text evidence="4 7">Belongs to the NanE family.</text>
</comment>
<keyword evidence="6 7" id="KW-0119">Carbohydrate metabolism</keyword>
<evidence type="ECO:0000256" key="6">
    <source>
        <dbReference type="ARBA" id="ARBA00023277"/>
    </source>
</evidence>
<dbReference type="FunFam" id="3.20.20.70:FF:000035">
    <property type="entry name" value="Putative N-acetylmannosamine-6-phosphate 2-epimerase"/>
    <property type="match status" value="1"/>
</dbReference>
<dbReference type="UniPathway" id="UPA00629">
    <property type="reaction ID" value="UER00682"/>
</dbReference>
<protein>
    <recommendedName>
        <fullName evidence="7">Putative N-acetylmannosamine-6-phosphate 2-epimerase</fullName>
        <ecNumber evidence="7">5.1.3.9</ecNumber>
    </recommendedName>
    <alternativeName>
        <fullName evidence="7">ManNAc-6-P epimerase</fullName>
    </alternativeName>
</protein>
<evidence type="ECO:0000256" key="7">
    <source>
        <dbReference type="HAMAP-Rule" id="MF_01235"/>
    </source>
</evidence>
<dbReference type="SUPFAM" id="SSF51366">
    <property type="entry name" value="Ribulose-phoshate binding barrel"/>
    <property type="match status" value="1"/>
</dbReference>
<dbReference type="EMBL" id="UFWZ01000001">
    <property type="protein sequence ID" value="SUY45067.1"/>
    <property type="molecule type" value="Genomic_DNA"/>
</dbReference>
<dbReference type="PANTHER" id="PTHR36204:SF1">
    <property type="entry name" value="N-ACETYLMANNOSAMINE-6-PHOSPHATE 2-EPIMERASE-RELATED"/>
    <property type="match status" value="1"/>
</dbReference>
<dbReference type="Pfam" id="PF04131">
    <property type="entry name" value="NanE"/>
    <property type="match status" value="1"/>
</dbReference>
<comment type="function">
    <text evidence="2 7">Converts N-acetylmannosamine-6-phosphate (ManNAc-6-P) to N-acetylglucosamine-6-phosphate (GlcNAc-6-P).</text>
</comment>
<dbReference type="PANTHER" id="PTHR36204">
    <property type="entry name" value="N-ACETYLMANNOSAMINE-6-PHOSPHATE 2-EPIMERASE-RELATED"/>
    <property type="match status" value="1"/>
</dbReference>
<evidence type="ECO:0000256" key="4">
    <source>
        <dbReference type="ARBA" id="ARBA00007439"/>
    </source>
</evidence>
<evidence type="ECO:0000256" key="1">
    <source>
        <dbReference type="ARBA" id="ARBA00000056"/>
    </source>
</evidence>
<dbReference type="GO" id="GO:0047465">
    <property type="term" value="F:N-acylglucosamine-6-phosphate 2-epimerase activity"/>
    <property type="evidence" value="ECO:0007669"/>
    <property type="project" value="UniProtKB-EC"/>
</dbReference>
<evidence type="ECO:0000313" key="9">
    <source>
        <dbReference type="Proteomes" id="UP000254664"/>
    </source>
</evidence>
<dbReference type="EC" id="5.1.3.9" evidence="7"/>
<reference evidence="8 9" key="1">
    <citation type="submission" date="2018-06" db="EMBL/GenBank/DDBJ databases">
        <authorList>
            <consortium name="Pathogen Informatics"/>
            <person name="Doyle S."/>
        </authorList>
    </citation>
    <scope>NUCLEOTIDE SEQUENCE [LARGE SCALE GENOMIC DNA]</scope>
    <source>
        <strain evidence="8 9">NCTC9836</strain>
    </source>
</reference>
<evidence type="ECO:0000256" key="5">
    <source>
        <dbReference type="ARBA" id="ARBA00023235"/>
    </source>
</evidence>
<evidence type="ECO:0000256" key="3">
    <source>
        <dbReference type="ARBA" id="ARBA00005081"/>
    </source>
</evidence>
<organism evidence="8 9">
    <name type="scientific">Clostridium putrefaciens</name>
    <dbReference type="NCBI Taxonomy" id="99675"/>
    <lineage>
        <taxon>Bacteria</taxon>
        <taxon>Bacillati</taxon>
        <taxon>Bacillota</taxon>
        <taxon>Clostridia</taxon>
        <taxon>Eubacteriales</taxon>
        <taxon>Clostridiaceae</taxon>
        <taxon>Clostridium</taxon>
    </lineage>
</organism>
<dbReference type="InterPro" id="IPR013785">
    <property type="entry name" value="Aldolase_TIM"/>
</dbReference>
<keyword evidence="9" id="KW-1185">Reference proteome</keyword>
<gene>
    <name evidence="7 8" type="primary">nanE</name>
    <name evidence="8" type="ORF">NCTC9836_00136</name>
</gene>
<dbReference type="AlphaFoldDB" id="A0A381J5D0"/>
<dbReference type="HAMAP" id="MF_01235">
    <property type="entry name" value="ManNAc6P_epimer"/>
    <property type="match status" value="1"/>
</dbReference>
<accession>A0A381J5D0</accession>